<dbReference type="Proteomes" id="UP001281410">
    <property type="component" value="Unassembled WGS sequence"/>
</dbReference>
<reference evidence="1" key="1">
    <citation type="journal article" date="2023" name="Plant J.">
        <title>Genome sequences and population genomics provide insights into the demographic history, inbreeding, and mutation load of two 'living fossil' tree species of Dipteronia.</title>
        <authorList>
            <person name="Feng Y."/>
            <person name="Comes H.P."/>
            <person name="Chen J."/>
            <person name="Zhu S."/>
            <person name="Lu R."/>
            <person name="Zhang X."/>
            <person name="Li P."/>
            <person name="Qiu J."/>
            <person name="Olsen K.M."/>
            <person name="Qiu Y."/>
        </authorList>
    </citation>
    <scope>NUCLEOTIDE SEQUENCE</scope>
    <source>
        <strain evidence="1">NBL</strain>
    </source>
</reference>
<organism evidence="1 2">
    <name type="scientific">Dipteronia sinensis</name>
    <dbReference type="NCBI Taxonomy" id="43782"/>
    <lineage>
        <taxon>Eukaryota</taxon>
        <taxon>Viridiplantae</taxon>
        <taxon>Streptophyta</taxon>
        <taxon>Embryophyta</taxon>
        <taxon>Tracheophyta</taxon>
        <taxon>Spermatophyta</taxon>
        <taxon>Magnoliopsida</taxon>
        <taxon>eudicotyledons</taxon>
        <taxon>Gunneridae</taxon>
        <taxon>Pentapetalae</taxon>
        <taxon>rosids</taxon>
        <taxon>malvids</taxon>
        <taxon>Sapindales</taxon>
        <taxon>Sapindaceae</taxon>
        <taxon>Hippocastanoideae</taxon>
        <taxon>Acereae</taxon>
        <taxon>Dipteronia</taxon>
    </lineage>
</organism>
<accession>A0AAE0B4N5</accession>
<evidence type="ECO:0000313" key="1">
    <source>
        <dbReference type="EMBL" id="KAK3229184.1"/>
    </source>
</evidence>
<dbReference type="EMBL" id="JANJYJ010000001">
    <property type="protein sequence ID" value="KAK3229184.1"/>
    <property type="molecule type" value="Genomic_DNA"/>
</dbReference>
<proteinExistence type="predicted"/>
<gene>
    <name evidence="1" type="ORF">Dsin_001065</name>
</gene>
<comment type="caution">
    <text evidence="1">The sequence shown here is derived from an EMBL/GenBank/DDBJ whole genome shotgun (WGS) entry which is preliminary data.</text>
</comment>
<protein>
    <submittedName>
        <fullName evidence="1">Uncharacterized protein</fullName>
    </submittedName>
</protein>
<name>A0AAE0B4N5_9ROSI</name>
<sequence length="115" mass="12804">MHRTVLQGTYSVRLQKMRQIVALKKNLMICLFFAVSECSNLSASVVSPILLMVASNCASRYLFSSTPKDAADRCVEEELDDLSFFRRFRMLQLVCIGCVSGSADGCMSKPPNLRS</sequence>
<evidence type="ECO:0000313" key="2">
    <source>
        <dbReference type="Proteomes" id="UP001281410"/>
    </source>
</evidence>
<dbReference type="AlphaFoldDB" id="A0AAE0B4N5"/>
<keyword evidence="2" id="KW-1185">Reference proteome</keyword>